<gene>
    <name evidence="1" type="ORF">LGQ03_07120</name>
</gene>
<dbReference type="EMBL" id="JAJATZ010000003">
    <property type="protein sequence ID" value="MCB5199006.1"/>
    <property type="molecule type" value="Genomic_DNA"/>
</dbReference>
<organism evidence="1 2">
    <name type="scientific">Loktanella gaetbuli</name>
    <dbReference type="NCBI Taxonomy" id="2881335"/>
    <lineage>
        <taxon>Bacteria</taxon>
        <taxon>Pseudomonadati</taxon>
        <taxon>Pseudomonadota</taxon>
        <taxon>Alphaproteobacteria</taxon>
        <taxon>Rhodobacterales</taxon>
        <taxon>Roseobacteraceae</taxon>
        <taxon>Loktanella</taxon>
    </lineage>
</organism>
<name>A0ABS8BU15_9RHOB</name>
<protein>
    <submittedName>
        <fullName evidence="1">Uncharacterized protein</fullName>
    </submittedName>
</protein>
<dbReference type="Proteomes" id="UP001138961">
    <property type="component" value="Unassembled WGS sequence"/>
</dbReference>
<accession>A0ABS8BU15</accession>
<evidence type="ECO:0000313" key="2">
    <source>
        <dbReference type="Proteomes" id="UP001138961"/>
    </source>
</evidence>
<keyword evidence="2" id="KW-1185">Reference proteome</keyword>
<proteinExistence type="predicted"/>
<comment type="caution">
    <text evidence="1">The sequence shown here is derived from an EMBL/GenBank/DDBJ whole genome shotgun (WGS) entry which is preliminary data.</text>
</comment>
<dbReference type="RefSeq" id="WP_226747837.1">
    <property type="nucleotide sequence ID" value="NZ_JAJATZ010000003.1"/>
</dbReference>
<reference evidence="1" key="1">
    <citation type="submission" date="2021-10" db="EMBL/GenBank/DDBJ databases">
        <title>Loktanella gaetbuli sp. nov., isolated from a tidal flat.</title>
        <authorList>
            <person name="Park S."/>
            <person name="Yoon J.-H."/>
        </authorList>
    </citation>
    <scope>NUCLEOTIDE SEQUENCE</scope>
    <source>
        <strain evidence="1">TSTF-M6</strain>
    </source>
</reference>
<sequence length="68" mass="7462">MIDGELTEGGRSRQYEDGRRRGLKEAITFLHARAIEMNDPRATDILNSAADALGGRLASSRRDDVSSD</sequence>
<evidence type="ECO:0000313" key="1">
    <source>
        <dbReference type="EMBL" id="MCB5199006.1"/>
    </source>
</evidence>